<proteinExistence type="predicted"/>
<feature type="transmembrane region" description="Helical" evidence="6">
    <location>
        <begin position="398"/>
        <end position="415"/>
    </location>
</feature>
<feature type="transmembrane region" description="Helical" evidence="6">
    <location>
        <begin position="371"/>
        <end position="391"/>
    </location>
</feature>
<dbReference type="GO" id="GO:0043195">
    <property type="term" value="C:terminal bouton"/>
    <property type="evidence" value="ECO:0007669"/>
    <property type="project" value="TreeGrafter"/>
</dbReference>
<dbReference type="InterPro" id="IPR050930">
    <property type="entry name" value="MFS_Vesicular_Transporter"/>
</dbReference>
<evidence type="ECO:0000256" key="6">
    <source>
        <dbReference type="SAM" id="Phobius"/>
    </source>
</evidence>
<keyword evidence="5 6" id="KW-0472">Membrane</keyword>
<dbReference type="PANTHER" id="PTHR23506:SF23">
    <property type="entry name" value="GH10249P"/>
    <property type="match status" value="1"/>
</dbReference>
<keyword evidence="3 6" id="KW-0812">Transmembrane</keyword>
<dbReference type="InterPro" id="IPR020846">
    <property type="entry name" value="MFS_dom"/>
</dbReference>
<name>A0A0V1ID15_TRIPS</name>
<comment type="subcellular location">
    <subcellularLocation>
        <location evidence="1">Membrane</location>
        <topology evidence="1">Multi-pass membrane protein</topology>
    </subcellularLocation>
</comment>
<feature type="non-terminal residue" evidence="8">
    <location>
        <position position="1"/>
    </location>
</feature>
<dbReference type="EMBL" id="JYDS01000231">
    <property type="protein sequence ID" value="KRZ20707.1"/>
    <property type="molecule type" value="Genomic_DNA"/>
</dbReference>
<dbReference type="InterPro" id="IPR011701">
    <property type="entry name" value="MFS"/>
</dbReference>
<feature type="transmembrane region" description="Helical" evidence="6">
    <location>
        <begin position="68"/>
        <end position="91"/>
    </location>
</feature>
<dbReference type="GO" id="GO:0005335">
    <property type="term" value="F:serotonin:sodium:chloride symporter activity"/>
    <property type="evidence" value="ECO:0007669"/>
    <property type="project" value="TreeGrafter"/>
</dbReference>
<feature type="transmembrane region" description="Helical" evidence="6">
    <location>
        <begin position="421"/>
        <end position="438"/>
    </location>
</feature>
<keyword evidence="10" id="KW-1185">Reference proteome</keyword>
<evidence type="ECO:0000313" key="11">
    <source>
        <dbReference type="Proteomes" id="UP000054826"/>
    </source>
</evidence>
<comment type="caution">
    <text evidence="8">The sequence shown here is derived from an EMBL/GenBank/DDBJ whole genome shotgun (WGS) entry which is preliminary data.</text>
</comment>
<dbReference type="CDD" id="cd17384">
    <property type="entry name" value="MFS_SLC18A1_2_VAT1_2"/>
    <property type="match status" value="1"/>
</dbReference>
<keyword evidence="2" id="KW-0813">Transport</keyword>
<dbReference type="Proteomes" id="UP000054805">
    <property type="component" value="Unassembled WGS sequence"/>
</dbReference>
<dbReference type="EMBL" id="JYDV01000002">
    <property type="protein sequence ID" value="KRZ45899.1"/>
    <property type="molecule type" value="Genomic_DNA"/>
</dbReference>
<evidence type="ECO:0000256" key="2">
    <source>
        <dbReference type="ARBA" id="ARBA00022448"/>
    </source>
</evidence>
<accession>A0A0V1ID15</accession>
<dbReference type="FunFam" id="1.20.1250.20:FF:000145">
    <property type="entry name" value="Chromaffin granule amine transporter"/>
    <property type="match status" value="1"/>
</dbReference>
<keyword evidence="4 6" id="KW-1133">Transmembrane helix</keyword>
<dbReference type="PANTHER" id="PTHR23506">
    <property type="entry name" value="GH10249P"/>
    <property type="match status" value="1"/>
</dbReference>
<dbReference type="InterPro" id="IPR036259">
    <property type="entry name" value="MFS_trans_sf"/>
</dbReference>
<dbReference type="Pfam" id="PF07690">
    <property type="entry name" value="MFS_1"/>
    <property type="match status" value="1"/>
</dbReference>
<evidence type="ECO:0000313" key="9">
    <source>
        <dbReference type="EMBL" id="KRZ45899.1"/>
    </source>
</evidence>
<feature type="transmembrane region" description="Helical" evidence="6">
    <location>
        <begin position="201"/>
        <end position="219"/>
    </location>
</feature>
<dbReference type="Proteomes" id="UP000054826">
    <property type="component" value="Unassembled WGS sequence"/>
</dbReference>
<dbReference type="PROSITE" id="PS50850">
    <property type="entry name" value="MFS"/>
    <property type="match status" value="1"/>
</dbReference>
<feature type="transmembrane region" description="Helical" evidence="6">
    <location>
        <begin position="261"/>
        <end position="279"/>
    </location>
</feature>
<feature type="transmembrane region" description="Helical" evidence="6">
    <location>
        <begin position="332"/>
        <end position="351"/>
    </location>
</feature>
<dbReference type="SUPFAM" id="SSF103473">
    <property type="entry name" value="MFS general substrate transporter"/>
    <property type="match status" value="1"/>
</dbReference>
<feature type="transmembrane region" description="Helical" evidence="6">
    <location>
        <begin position="291"/>
        <end position="311"/>
    </location>
</feature>
<evidence type="ECO:0000256" key="5">
    <source>
        <dbReference type="ARBA" id="ARBA00023136"/>
    </source>
</evidence>
<feature type="transmembrane region" description="Helical" evidence="6">
    <location>
        <begin position="491"/>
        <end position="510"/>
    </location>
</feature>
<reference evidence="10 11" key="1">
    <citation type="submission" date="2015-01" db="EMBL/GenBank/DDBJ databases">
        <title>Evolution of Trichinella species and genotypes.</title>
        <authorList>
            <person name="Korhonen P.K."/>
            <person name="Edoardo P."/>
            <person name="Giuseppe L.R."/>
            <person name="Gasser R.B."/>
        </authorList>
    </citation>
    <scope>NUCLEOTIDE SEQUENCE [LARGE SCALE GENOMIC DNA]</scope>
    <source>
        <strain evidence="9">ISS176</strain>
        <strain evidence="8">ISS588</strain>
    </source>
</reference>
<gene>
    <name evidence="8" type="primary">SLC18A2</name>
    <name evidence="8" type="ORF">T4B_10654</name>
    <name evidence="9" type="ORF">T4C_11000</name>
</gene>
<dbReference type="Gene3D" id="1.20.1250.20">
    <property type="entry name" value="MFS general substrate transporter like domains"/>
    <property type="match status" value="2"/>
</dbReference>
<feature type="transmembrane region" description="Helical" evidence="6">
    <location>
        <begin position="459"/>
        <end position="479"/>
    </location>
</feature>
<evidence type="ECO:0000256" key="4">
    <source>
        <dbReference type="ARBA" id="ARBA00022989"/>
    </source>
</evidence>
<dbReference type="GO" id="GO:0015842">
    <property type="term" value="P:aminergic neurotransmitter loading into synaptic vesicle"/>
    <property type="evidence" value="ECO:0007669"/>
    <property type="project" value="TreeGrafter"/>
</dbReference>
<feature type="transmembrane region" description="Helical" evidence="6">
    <location>
        <begin position="103"/>
        <end position="126"/>
    </location>
</feature>
<protein>
    <submittedName>
        <fullName evidence="8">Synaptic vesicular amine transporter</fullName>
    </submittedName>
</protein>
<dbReference type="GO" id="GO:0030672">
    <property type="term" value="C:synaptic vesicle membrane"/>
    <property type="evidence" value="ECO:0007669"/>
    <property type="project" value="TreeGrafter"/>
</dbReference>
<evidence type="ECO:0000256" key="3">
    <source>
        <dbReference type="ARBA" id="ARBA00022692"/>
    </source>
</evidence>
<evidence type="ECO:0000256" key="1">
    <source>
        <dbReference type="ARBA" id="ARBA00004141"/>
    </source>
</evidence>
<evidence type="ECO:0000259" key="7">
    <source>
        <dbReference type="PROSITE" id="PS50850"/>
    </source>
</evidence>
<dbReference type="AlphaFoldDB" id="A0A0V1ID15"/>
<organism evidence="8 10">
    <name type="scientific">Trichinella pseudospiralis</name>
    <name type="common">Parasitic roundworm</name>
    <dbReference type="NCBI Taxonomy" id="6337"/>
    <lineage>
        <taxon>Eukaryota</taxon>
        <taxon>Metazoa</taxon>
        <taxon>Ecdysozoa</taxon>
        <taxon>Nematoda</taxon>
        <taxon>Enoplea</taxon>
        <taxon>Dorylaimia</taxon>
        <taxon>Trichinellida</taxon>
        <taxon>Trichinellidae</taxon>
        <taxon>Trichinella</taxon>
    </lineage>
</organism>
<sequence>LDPVKRYGRYVFNLIKQNAHATVLYSCSCLPAHFTKINELHSRFAYLWHLFRHLNSLIKKFVKESFSILVHFLCLEIFKLIAIAIEMTTFNSCLQYCRSSRKILLILVSTALFLDNMLLTTVVPIMPDYLFRIENPNEIPLFANNSAADYNASDVITEAKEHLLLVEENLKVGLMFGSKAFVQLLTNPCVGVLISKIGYTIPMFIGFIVMFGSTMMFAFGDTYAKLFCARTLQGVGSACTSTAGMGMLAESYPDDEERGTAMGLALGGLALGVLVGPPFGGVLYSYTGKELPFILLALLALAEGVLQLLVLQPKVSTPRYRDSSIKQLVKDPYIVLAAGAITIGNIGIATMEPSLPIWMMDTMKANSATTGAAFLPASISYLIGTNVFGPLAHRIGRWLSAMLGLFTIGGCLIAIPQAKSVYQLIAPNAFMGFAIGMIDASMFPQMGYIVDIRYNSTYGGAYAIADAAFCFAFALGPILSGPLVRNAGFPAVLYIIAVLNFIYAPFLFLLKKIPEPDIISSESMLLKKNAFTEYRPFSESQEDETNYYESVSLYQGY</sequence>
<feature type="domain" description="Major facilitator superfamily (MFS) profile" evidence="7">
    <location>
        <begin position="104"/>
        <end position="515"/>
    </location>
</feature>
<evidence type="ECO:0000313" key="10">
    <source>
        <dbReference type="Proteomes" id="UP000054805"/>
    </source>
</evidence>
<evidence type="ECO:0000313" key="8">
    <source>
        <dbReference type="EMBL" id="KRZ20707.1"/>
    </source>
</evidence>